<evidence type="ECO:0000313" key="1">
    <source>
        <dbReference type="EMBL" id="KKU02613.1"/>
    </source>
</evidence>
<evidence type="ECO:0008006" key="3">
    <source>
        <dbReference type="Google" id="ProtNLM"/>
    </source>
</evidence>
<dbReference type="Proteomes" id="UP000034264">
    <property type="component" value="Unassembled WGS sequence"/>
</dbReference>
<dbReference type="InterPro" id="IPR003789">
    <property type="entry name" value="Asn/Gln_tRNA_amidoTrase-B-like"/>
</dbReference>
<dbReference type="InterPro" id="IPR019004">
    <property type="entry name" value="YqeY/Aim41"/>
</dbReference>
<dbReference type="PANTHER" id="PTHR28055:SF1">
    <property type="entry name" value="ALTERED INHERITANCE OF MITOCHONDRIA PROTEIN 41, MITOCHONDRIAL"/>
    <property type="match status" value="1"/>
</dbReference>
<name>A0A0G1PB73_9BACT</name>
<dbReference type="GO" id="GO:0016884">
    <property type="term" value="F:carbon-nitrogen ligase activity, with glutamine as amido-N-donor"/>
    <property type="evidence" value="ECO:0007669"/>
    <property type="project" value="InterPro"/>
</dbReference>
<protein>
    <recommendedName>
        <fullName evidence="3">GatB/YqeY domain-containing protein</fullName>
    </recommendedName>
</protein>
<dbReference type="Gene3D" id="1.10.1510.10">
    <property type="entry name" value="Uncharacterised protein YqeY/AIM41 PF09424, N-terminal domain"/>
    <property type="match status" value="1"/>
</dbReference>
<comment type="caution">
    <text evidence="1">The sequence shown here is derived from an EMBL/GenBank/DDBJ whole genome shotgun (WGS) entry which is preliminary data.</text>
</comment>
<organism evidence="1 2">
    <name type="scientific">Candidatus Amesbacteria bacterium GW2011_GWC2_45_19</name>
    <dbReference type="NCBI Taxonomy" id="1618366"/>
    <lineage>
        <taxon>Bacteria</taxon>
        <taxon>Candidatus Amesiibacteriota</taxon>
    </lineage>
</organism>
<dbReference type="AlphaFoldDB" id="A0A0G1PB73"/>
<evidence type="ECO:0000313" key="2">
    <source>
        <dbReference type="Proteomes" id="UP000034264"/>
    </source>
</evidence>
<dbReference type="Pfam" id="PF09424">
    <property type="entry name" value="YqeY"/>
    <property type="match status" value="1"/>
</dbReference>
<sequence length="92" mass="10294">MLSADRIKAEMVAAMKSGDALKVSVLRMLISALGYKQIDVQRDLTDEDVTVVVQNEAKKRREAIESFAKAGRTESVAKEKRELEILQAYLPK</sequence>
<gene>
    <name evidence="1" type="ORF">UX05_C0010G0005</name>
</gene>
<dbReference type="PANTHER" id="PTHR28055">
    <property type="entry name" value="ALTERED INHERITANCE OF MITOCHONDRIA PROTEIN 41, MITOCHONDRIAL"/>
    <property type="match status" value="1"/>
</dbReference>
<dbReference type="EMBL" id="LCKS01000010">
    <property type="protein sequence ID" value="KKU02613.1"/>
    <property type="molecule type" value="Genomic_DNA"/>
</dbReference>
<accession>A0A0G1PB73</accession>
<dbReference type="InterPro" id="IPR042184">
    <property type="entry name" value="YqeY/Aim41_N"/>
</dbReference>
<reference evidence="1 2" key="1">
    <citation type="journal article" date="2015" name="Nature">
        <title>rRNA introns, odd ribosomes, and small enigmatic genomes across a large radiation of phyla.</title>
        <authorList>
            <person name="Brown C.T."/>
            <person name="Hug L.A."/>
            <person name="Thomas B.C."/>
            <person name="Sharon I."/>
            <person name="Castelle C.J."/>
            <person name="Singh A."/>
            <person name="Wilkins M.J."/>
            <person name="Williams K.H."/>
            <person name="Banfield J.F."/>
        </authorList>
    </citation>
    <scope>NUCLEOTIDE SEQUENCE [LARGE SCALE GENOMIC DNA]</scope>
</reference>
<dbReference type="SUPFAM" id="SSF89095">
    <property type="entry name" value="GatB/YqeY motif"/>
    <property type="match status" value="1"/>
</dbReference>
<proteinExistence type="predicted"/>